<sequence length="481" mass="49998">MKSGAERGHVASAVLALPGAELGIVMSSVADVVELDEERVKRGSVKDDTFESAGAMLRAARESRKLSIEDVSGATNIREVHLAAIEAMDIGKLPVAAYTTGFVKVYAQLLELPVEALVNRFREEAGYARSSIAPQVNMPARRELAGGKELSLLAVVAILAFIIWVAWQVLREPQTDGPVQIAGTPLQERPIDARTASNGGANEVPVARPQPNTNVEPIPGMPTNETQVPTGLDAAAVDLIANGETEAVSPAVSEGGEPAPGQELAQTGDGPESLAADGATAQADATAETLPTETLADATADAPADDLSADPVAPVDEPVETEIAPAETAAAQPENDALDASDTGLASATDVIDETAQAIVGQAAPEAMNGDSMTGDGAGASETPEVAQAVYTEPVSTARVSPIYPRRCERLSSGTEAVVVTYDISSRGAPVNVRVTETTNECFNAAAISAVSRWSFDPATRNGNPIPVYTRSTRFRFELPQ</sequence>
<comment type="caution">
    <text evidence="8">The sequence shown here is derived from an EMBL/GenBank/DDBJ whole genome shotgun (WGS) entry which is preliminary data.</text>
</comment>
<evidence type="ECO:0000259" key="7">
    <source>
        <dbReference type="Pfam" id="PF03544"/>
    </source>
</evidence>
<dbReference type="GO" id="GO:0016020">
    <property type="term" value="C:membrane"/>
    <property type="evidence" value="ECO:0007669"/>
    <property type="project" value="UniProtKB-SubCell"/>
</dbReference>
<dbReference type="SUPFAM" id="SSF74653">
    <property type="entry name" value="TolA/TonB C-terminal domain"/>
    <property type="match status" value="1"/>
</dbReference>
<organism evidence="8 9">
    <name type="scientific">Aquisalinus flavus</name>
    <dbReference type="NCBI Taxonomy" id="1526572"/>
    <lineage>
        <taxon>Bacteria</taxon>
        <taxon>Pseudomonadati</taxon>
        <taxon>Pseudomonadota</taxon>
        <taxon>Alphaproteobacteria</taxon>
        <taxon>Parvularculales</taxon>
        <taxon>Parvularculaceae</taxon>
        <taxon>Aquisalinus</taxon>
    </lineage>
</organism>
<dbReference type="EMBL" id="BMGH01000001">
    <property type="protein sequence ID" value="GGD04383.1"/>
    <property type="molecule type" value="Genomic_DNA"/>
</dbReference>
<feature type="region of interest" description="Disordered" evidence="5">
    <location>
        <begin position="247"/>
        <end position="285"/>
    </location>
</feature>
<dbReference type="InterPro" id="IPR006260">
    <property type="entry name" value="TonB/TolA_C"/>
</dbReference>
<evidence type="ECO:0000256" key="4">
    <source>
        <dbReference type="ARBA" id="ARBA00023136"/>
    </source>
</evidence>
<keyword evidence="9" id="KW-1185">Reference proteome</keyword>
<name>A0A8J2V4U9_9PROT</name>
<dbReference type="GO" id="GO:0003677">
    <property type="term" value="F:DNA binding"/>
    <property type="evidence" value="ECO:0007669"/>
    <property type="project" value="InterPro"/>
</dbReference>
<reference evidence="8" key="1">
    <citation type="journal article" date="2014" name="Int. J. Syst. Evol. Microbiol.">
        <title>Complete genome sequence of Corynebacterium casei LMG S-19264T (=DSM 44701T), isolated from a smear-ripened cheese.</title>
        <authorList>
            <consortium name="US DOE Joint Genome Institute (JGI-PGF)"/>
            <person name="Walter F."/>
            <person name="Albersmeier A."/>
            <person name="Kalinowski J."/>
            <person name="Ruckert C."/>
        </authorList>
    </citation>
    <scope>NUCLEOTIDE SEQUENCE</scope>
    <source>
        <strain evidence="8">CGMCC 1.12921</strain>
    </source>
</reference>
<dbReference type="GO" id="GO:0055085">
    <property type="term" value="P:transmembrane transport"/>
    <property type="evidence" value="ECO:0007669"/>
    <property type="project" value="InterPro"/>
</dbReference>
<dbReference type="Gene3D" id="3.30.1150.10">
    <property type="match status" value="1"/>
</dbReference>
<evidence type="ECO:0000256" key="5">
    <source>
        <dbReference type="SAM" id="MobiDB-lite"/>
    </source>
</evidence>
<feature type="domain" description="TonB C-terminal" evidence="7">
    <location>
        <begin position="402"/>
        <end position="479"/>
    </location>
</feature>
<comment type="subcellular location">
    <subcellularLocation>
        <location evidence="1">Membrane</location>
        <topology evidence="1">Single-pass membrane protein</topology>
    </subcellularLocation>
</comment>
<keyword evidence="3 6" id="KW-1133">Transmembrane helix</keyword>
<dbReference type="NCBIfam" id="TIGR01352">
    <property type="entry name" value="tonB_Cterm"/>
    <property type="match status" value="1"/>
</dbReference>
<dbReference type="Pfam" id="PF03544">
    <property type="entry name" value="TonB_C"/>
    <property type="match status" value="1"/>
</dbReference>
<accession>A0A8J2V4U9</accession>
<dbReference type="Gene3D" id="1.10.260.40">
    <property type="entry name" value="lambda repressor-like DNA-binding domains"/>
    <property type="match status" value="1"/>
</dbReference>
<dbReference type="InterPro" id="IPR050400">
    <property type="entry name" value="Bact_Cytoskel_RodZ"/>
</dbReference>
<proteinExistence type="predicted"/>
<gene>
    <name evidence="8" type="ORF">GCM10011342_11700</name>
</gene>
<evidence type="ECO:0000256" key="6">
    <source>
        <dbReference type="SAM" id="Phobius"/>
    </source>
</evidence>
<keyword evidence="2 6" id="KW-0812">Transmembrane</keyword>
<feature type="transmembrane region" description="Helical" evidence="6">
    <location>
        <begin position="150"/>
        <end position="170"/>
    </location>
</feature>
<feature type="compositionally biased region" description="Low complexity" evidence="5">
    <location>
        <begin position="275"/>
        <end position="285"/>
    </location>
</feature>
<dbReference type="Pfam" id="PF13413">
    <property type="entry name" value="HTH_25"/>
    <property type="match status" value="1"/>
</dbReference>
<evidence type="ECO:0000313" key="9">
    <source>
        <dbReference type="Proteomes" id="UP000613582"/>
    </source>
</evidence>
<dbReference type="PANTHER" id="PTHR34475:SF1">
    <property type="entry name" value="CYTOSKELETON PROTEIN RODZ"/>
    <property type="match status" value="1"/>
</dbReference>
<reference evidence="8" key="2">
    <citation type="submission" date="2020-09" db="EMBL/GenBank/DDBJ databases">
        <authorList>
            <person name="Sun Q."/>
            <person name="Zhou Y."/>
        </authorList>
    </citation>
    <scope>NUCLEOTIDE SEQUENCE</scope>
    <source>
        <strain evidence="8">CGMCC 1.12921</strain>
    </source>
</reference>
<evidence type="ECO:0000313" key="8">
    <source>
        <dbReference type="EMBL" id="GGD04383.1"/>
    </source>
</evidence>
<dbReference type="AlphaFoldDB" id="A0A8J2V4U9"/>
<dbReference type="Proteomes" id="UP000613582">
    <property type="component" value="Unassembled WGS sequence"/>
</dbReference>
<feature type="region of interest" description="Disordered" evidence="5">
    <location>
        <begin position="192"/>
        <end position="218"/>
    </location>
</feature>
<keyword evidence="4 6" id="KW-0472">Membrane</keyword>
<evidence type="ECO:0000256" key="2">
    <source>
        <dbReference type="ARBA" id="ARBA00022692"/>
    </source>
</evidence>
<protein>
    <recommendedName>
        <fullName evidence="7">TonB C-terminal domain-containing protein</fullName>
    </recommendedName>
</protein>
<evidence type="ECO:0000256" key="3">
    <source>
        <dbReference type="ARBA" id="ARBA00022989"/>
    </source>
</evidence>
<dbReference type="PANTHER" id="PTHR34475">
    <property type="match status" value="1"/>
</dbReference>
<evidence type="ECO:0000256" key="1">
    <source>
        <dbReference type="ARBA" id="ARBA00004167"/>
    </source>
</evidence>
<dbReference type="InterPro" id="IPR037682">
    <property type="entry name" value="TonB_C"/>
</dbReference>
<dbReference type="InterPro" id="IPR010982">
    <property type="entry name" value="Lambda_DNA-bd_dom_sf"/>
</dbReference>